<dbReference type="AlphaFoldDB" id="L1I7S1"/>
<gene>
    <name evidence="2" type="ORF">GUITHDRAFT_121904</name>
</gene>
<feature type="region of interest" description="Disordered" evidence="1">
    <location>
        <begin position="43"/>
        <end position="64"/>
    </location>
</feature>
<feature type="compositionally biased region" description="Acidic residues" evidence="1">
    <location>
        <begin position="540"/>
        <end position="559"/>
    </location>
</feature>
<reference evidence="3" key="3">
    <citation type="submission" date="2016-03" db="UniProtKB">
        <authorList>
            <consortium name="EnsemblProtists"/>
        </authorList>
    </citation>
    <scope>IDENTIFICATION</scope>
</reference>
<feature type="region of interest" description="Disordered" evidence="1">
    <location>
        <begin position="539"/>
        <end position="559"/>
    </location>
</feature>
<keyword evidence="4" id="KW-1185">Reference proteome</keyword>
<dbReference type="RefSeq" id="XP_005818885.1">
    <property type="nucleotide sequence ID" value="XM_005818828.1"/>
</dbReference>
<name>L1I7S1_GUITC</name>
<accession>L1I7S1</accession>
<protein>
    <submittedName>
        <fullName evidence="2 3">Uncharacterized protein</fullName>
    </submittedName>
</protein>
<evidence type="ECO:0000256" key="1">
    <source>
        <dbReference type="SAM" id="MobiDB-lite"/>
    </source>
</evidence>
<dbReference type="KEGG" id="gtt:GUITHDRAFT_121904"/>
<reference evidence="2 4" key="1">
    <citation type="journal article" date="2012" name="Nature">
        <title>Algal genomes reveal evolutionary mosaicism and the fate of nucleomorphs.</title>
        <authorList>
            <consortium name="DOE Joint Genome Institute"/>
            <person name="Curtis B.A."/>
            <person name="Tanifuji G."/>
            <person name="Burki F."/>
            <person name="Gruber A."/>
            <person name="Irimia M."/>
            <person name="Maruyama S."/>
            <person name="Arias M.C."/>
            <person name="Ball S.G."/>
            <person name="Gile G.H."/>
            <person name="Hirakawa Y."/>
            <person name="Hopkins J.F."/>
            <person name="Kuo A."/>
            <person name="Rensing S.A."/>
            <person name="Schmutz J."/>
            <person name="Symeonidi A."/>
            <person name="Elias M."/>
            <person name="Eveleigh R.J."/>
            <person name="Herman E.K."/>
            <person name="Klute M.J."/>
            <person name="Nakayama T."/>
            <person name="Obornik M."/>
            <person name="Reyes-Prieto A."/>
            <person name="Armbrust E.V."/>
            <person name="Aves S.J."/>
            <person name="Beiko R.G."/>
            <person name="Coutinho P."/>
            <person name="Dacks J.B."/>
            <person name="Durnford D.G."/>
            <person name="Fast N.M."/>
            <person name="Green B.R."/>
            <person name="Grisdale C.J."/>
            <person name="Hempel F."/>
            <person name="Henrissat B."/>
            <person name="Hoppner M.P."/>
            <person name="Ishida K."/>
            <person name="Kim E."/>
            <person name="Koreny L."/>
            <person name="Kroth P.G."/>
            <person name="Liu Y."/>
            <person name="Malik S.B."/>
            <person name="Maier U.G."/>
            <person name="McRose D."/>
            <person name="Mock T."/>
            <person name="Neilson J.A."/>
            <person name="Onodera N.T."/>
            <person name="Poole A.M."/>
            <person name="Pritham E.J."/>
            <person name="Richards T.A."/>
            <person name="Rocap G."/>
            <person name="Roy S.W."/>
            <person name="Sarai C."/>
            <person name="Schaack S."/>
            <person name="Shirato S."/>
            <person name="Slamovits C.H."/>
            <person name="Spencer D.F."/>
            <person name="Suzuki S."/>
            <person name="Worden A.Z."/>
            <person name="Zauner S."/>
            <person name="Barry K."/>
            <person name="Bell C."/>
            <person name="Bharti A.K."/>
            <person name="Crow J.A."/>
            <person name="Grimwood J."/>
            <person name="Kramer R."/>
            <person name="Lindquist E."/>
            <person name="Lucas S."/>
            <person name="Salamov A."/>
            <person name="McFadden G.I."/>
            <person name="Lane C.E."/>
            <person name="Keeling P.J."/>
            <person name="Gray M.W."/>
            <person name="Grigoriev I.V."/>
            <person name="Archibald J.M."/>
        </authorList>
    </citation>
    <scope>NUCLEOTIDE SEQUENCE</scope>
    <source>
        <strain evidence="2 4">CCMP2712</strain>
    </source>
</reference>
<sequence length="559" mass="62745">MLSQNELVLQQEIEERSKQLEEMQESFNEACGKLEHKEQELKVTKNELSETKTSLSETKNDLKETRGKLDDTTFVLETHKKTGEELYEQVEHQNKELATSHLVEIRDYVQSAFKELESFQDLQAKKFKALQKIVAQYVVEKNEEIEAIKKDVSSLQQTTVLSLEEQIRTTETTVETFKVSVDAVNLLAVEQNDEQATLIRQANSDASEATAKLGEDLSKTKSQISAWAEQTLTAIESEEHVVSDFVSSHHQKMSDVKTLINSSSQHHMQAIKKEQDALSALVQHQESSFKSMADTITSQVNRLVSEALQQYHQQMSRDVNNVVDGLKSSEKSIGEFQTSLTSSLDAVGQQTQAMGGSVSTMQKQMRDLTSRSCQQAEQEIVSHSNDLSSCMQSLREQEERYESICKTHQSSLSSKVTELVQEKEAHAAQVVDALNTDVQDVKSSVDGIISQLASSDQKSNSWGESFSSNVAQQGDELSRFYLSAKSRLEMIGSKELELVQDLPTGQTPMKKELRIPSSLPAFRSDDEVLAELRGFSLKEDADEVEEQEAQEQEEFPSVL</sequence>
<dbReference type="HOGENOM" id="CLU_487872_0_0_1"/>
<evidence type="ECO:0000313" key="4">
    <source>
        <dbReference type="Proteomes" id="UP000011087"/>
    </source>
</evidence>
<dbReference type="OMA" id="NERSINM"/>
<evidence type="ECO:0000313" key="3">
    <source>
        <dbReference type="EnsemblProtists" id="EKX31905"/>
    </source>
</evidence>
<dbReference type="STRING" id="905079.L1I7S1"/>
<dbReference type="SUPFAM" id="SSF58113">
    <property type="entry name" value="Apolipoprotein A-I"/>
    <property type="match status" value="1"/>
</dbReference>
<dbReference type="GeneID" id="17288638"/>
<reference evidence="4" key="2">
    <citation type="submission" date="2012-11" db="EMBL/GenBank/DDBJ databases">
        <authorList>
            <person name="Kuo A."/>
            <person name="Curtis B.A."/>
            <person name="Tanifuji G."/>
            <person name="Burki F."/>
            <person name="Gruber A."/>
            <person name="Irimia M."/>
            <person name="Maruyama S."/>
            <person name="Arias M.C."/>
            <person name="Ball S.G."/>
            <person name="Gile G.H."/>
            <person name="Hirakawa Y."/>
            <person name="Hopkins J.F."/>
            <person name="Rensing S.A."/>
            <person name="Schmutz J."/>
            <person name="Symeonidi A."/>
            <person name="Elias M."/>
            <person name="Eveleigh R.J."/>
            <person name="Herman E.K."/>
            <person name="Klute M.J."/>
            <person name="Nakayama T."/>
            <person name="Obornik M."/>
            <person name="Reyes-Prieto A."/>
            <person name="Armbrust E.V."/>
            <person name="Aves S.J."/>
            <person name="Beiko R.G."/>
            <person name="Coutinho P."/>
            <person name="Dacks J.B."/>
            <person name="Durnford D.G."/>
            <person name="Fast N.M."/>
            <person name="Green B.R."/>
            <person name="Grisdale C."/>
            <person name="Hempe F."/>
            <person name="Henrissat B."/>
            <person name="Hoppner M.P."/>
            <person name="Ishida K.-I."/>
            <person name="Kim E."/>
            <person name="Koreny L."/>
            <person name="Kroth P.G."/>
            <person name="Liu Y."/>
            <person name="Malik S.-B."/>
            <person name="Maier U.G."/>
            <person name="McRose D."/>
            <person name="Mock T."/>
            <person name="Neilson J.A."/>
            <person name="Onodera N.T."/>
            <person name="Poole A.M."/>
            <person name="Pritham E.J."/>
            <person name="Richards T.A."/>
            <person name="Rocap G."/>
            <person name="Roy S.W."/>
            <person name="Sarai C."/>
            <person name="Schaack S."/>
            <person name="Shirato S."/>
            <person name="Slamovits C.H."/>
            <person name="Spencer D.F."/>
            <person name="Suzuki S."/>
            <person name="Worden A.Z."/>
            <person name="Zauner S."/>
            <person name="Barry K."/>
            <person name="Bell C."/>
            <person name="Bharti A.K."/>
            <person name="Crow J.A."/>
            <person name="Grimwood J."/>
            <person name="Kramer R."/>
            <person name="Lindquist E."/>
            <person name="Lucas S."/>
            <person name="Salamov A."/>
            <person name="McFadden G.I."/>
            <person name="Lane C.E."/>
            <person name="Keeling P.J."/>
            <person name="Gray M.W."/>
            <person name="Grigoriev I.V."/>
            <person name="Archibald J.M."/>
        </authorList>
    </citation>
    <scope>NUCLEOTIDE SEQUENCE</scope>
    <source>
        <strain evidence="4">CCMP2712</strain>
    </source>
</reference>
<proteinExistence type="predicted"/>
<dbReference type="EnsemblProtists" id="EKX31905">
    <property type="protein sequence ID" value="EKX31905"/>
    <property type="gene ID" value="GUITHDRAFT_121904"/>
</dbReference>
<dbReference type="PaxDb" id="55529-EKX31905"/>
<dbReference type="Proteomes" id="UP000011087">
    <property type="component" value="Unassembled WGS sequence"/>
</dbReference>
<evidence type="ECO:0000313" key="2">
    <source>
        <dbReference type="EMBL" id="EKX31905.1"/>
    </source>
</evidence>
<organism evidence="2">
    <name type="scientific">Guillardia theta (strain CCMP2712)</name>
    <name type="common">Cryptophyte</name>
    <dbReference type="NCBI Taxonomy" id="905079"/>
    <lineage>
        <taxon>Eukaryota</taxon>
        <taxon>Cryptophyceae</taxon>
        <taxon>Pyrenomonadales</taxon>
        <taxon>Geminigeraceae</taxon>
        <taxon>Guillardia</taxon>
    </lineage>
</organism>
<dbReference type="EMBL" id="JH993226">
    <property type="protein sequence ID" value="EKX31905.1"/>
    <property type="molecule type" value="Genomic_DNA"/>
</dbReference>